<evidence type="ECO:0000313" key="1">
    <source>
        <dbReference type="EMBL" id="KAF2628419.1"/>
    </source>
</evidence>
<dbReference type="EMBL" id="MU006713">
    <property type="protein sequence ID" value="KAF2628419.1"/>
    <property type="molecule type" value="Genomic_DNA"/>
</dbReference>
<name>A0ACB6S5D9_9PLEO</name>
<sequence length="156" mass="16967">MEAYPSPSSLPSLGQFTPQPASPPDTSQVSIDAPDGKMVIESAPTSFVCKTCTKSFPTMLRYRQHVNRHSCQAPSECKQCGQSIKHAKDLKRHLGSSKASPSCPALKNASPQGKHFACICSSKTYTRKDSLIRHLRTSATGKHRCRTCGNRPCTCS</sequence>
<keyword evidence="2" id="KW-1185">Reference proteome</keyword>
<dbReference type="Proteomes" id="UP000799754">
    <property type="component" value="Unassembled WGS sequence"/>
</dbReference>
<comment type="caution">
    <text evidence="1">The sequence shown here is derived from an EMBL/GenBank/DDBJ whole genome shotgun (WGS) entry which is preliminary data.</text>
</comment>
<gene>
    <name evidence="1" type="ORF">BU25DRAFT_35378</name>
</gene>
<accession>A0ACB6S5D9</accession>
<organism evidence="1 2">
    <name type="scientific">Macroventuria anomochaeta</name>
    <dbReference type="NCBI Taxonomy" id="301207"/>
    <lineage>
        <taxon>Eukaryota</taxon>
        <taxon>Fungi</taxon>
        <taxon>Dikarya</taxon>
        <taxon>Ascomycota</taxon>
        <taxon>Pezizomycotina</taxon>
        <taxon>Dothideomycetes</taxon>
        <taxon>Pleosporomycetidae</taxon>
        <taxon>Pleosporales</taxon>
        <taxon>Pleosporineae</taxon>
        <taxon>Didymellaceae</taxon>
        <taxon>Macroventuria</taxon>
    </lineage>
</organism>
<evidence type="ECO:0000313" key="2">
    <source>
        <dbReference type="Proteomes" id="UP000799754"/>
    </source>
</evidence>
<reference evidence="1" key="1">
    <citation type="journal article" date="2020" name="Stud. Mycol.">
        <title>101 Dothideomycetes genomes: a test case for predicting lifestyles and emergence of pathogens.</title>
        <authorList>
            <person name="Haridas S."/>
            <person name="Albert R."/>
            <person name="Binder M."/>
            <person name="Bloem J."/>
            <person name="Labutti K."/>
            <person name="Salamov A."/>
            <person name="Andreopoulos B."/>
            <person name="Baker S."/>
            <person name="Barry K."/>
            <person name="Bills G."/>
            <person name="Bluhm B."/>
            <person name="Cannon C."/>
            <person name="Castanera R."/>
            <person name="Culley D."/>
            <person name="Daum C."/>
            <person name="Ezra D."/>
            <person name="Gonzalez J."/>
            <person name="Henrissat B."/>
            <person name="Kuo A."/>
            <person name="Liang C."/>
            <person name="Lipzen A."/>
            <person name="Lutzoni F."/>
            <person name="Magnuson J."/>
            <person name="Mondo S."/>
            <person name="Nolan M."/>
            <person name="Ohm R."/>
            <person name="Pangilinan J."/>
            <person name="Park H.-J."/>
            <person name="Ramirez L."/>
            <person name="Alfaro M."/>
            <person name="Sun H."/>
            <person name="Tritt A."/>
            <person name="Yoshinaga Y."/>
            <person name="Zwiers L.-H."/>
            <person name="Turgeon B."/>
            <person name="Goodwin S."/>
            <person name="Spatafora J."/>
            <person name="Crous P."/>
            <person name="Grigoriev I."/>
        </authorList>
    </citation>
    <scope>NUCLEOTIDE SEQUENCE</scope>
    <source>
        <strain evidence="1">CBS 525.71</strain>
    </source>
</reference>
<proteinExistence type="predicted"/>
<protein>
    <submittedName>
        <fullName evidence="1">Uncharacterized protein</fullName>
    </submittedName>
</protein>